<evidence type="ECO:0000256" key="1">
    <source>
        <dbReference type="SAM" id="MobiDB-lite"/>
    </source>
</evidence>
<dbReference type="KEGG" id="cli:Clim_0335"/>
<keyword evidence="2" id="KW-0472">Membrane</keyword>
<reference evidence="3 4" key="1">
    <citation type="submission" date="2008-05" db="EMBL/GenBank/DDBJ databases">
        <title>Complete sequence of Chlorobium limicola DSM 245.</title>
        <authorList>
            <consortium name="US DOE Joint Genome Institute"/>
            <person name="Lucas S."/>
            <person name="Copeland A."/>
            <person name="Lapidus A."/>
            <person name="Glavina del Rio T."/>
            <person name="Dalin E."/>
            <person name="Tice H."/>
            <person name="Bruce D."/>
            <person name="Goodwin L."/>
            <person name="Pitluck S."/>
            <person name="Schmutz J."/>
            <person name="Larimer F."/>
            <person name="Land M."/>
            <person name="Hauser L."/>
            <person name="Kyrpides N."/>
            <person name="Ovchinnikova G."/>
            <person name="Zhao F."/>
            <person name="Li T."/>
            <person name="Liu Z."/>
            <person name="Overmann J."/>
            <person name="Bryant D.A."/>
            <person name="Richardson P."/>
        </authorList>
    </citation>
    <scope>NUCLEOTIDE SEQUENCE [LARGE SCALE GENOMIC DNA]</scope>
    <source>
        <strain evidence="4">DSM 245 / NBRC 103803 / 6330</strain>
    </source>
</reference>
<dbReference type="HOGENOM" id="CLU_168108_0_0_10"/>
<organism evidence="3 4">
    <name type="scientific">Chlorobium limicola (strain DSM 245 / NBRC 103803 / 6330)</name>
    <dbReference type="NCBI Taxonomy" id="290315"/>
    <lineage>
        <taxon>Bacteria</taxon>
        <taxon>Pseudomonadati</taxon>
        <taxon>Chlorobiota</taxon>
        <taxon>Chlorobiia</taxon>
        <taxon>Chlorobiales</taxon>
        <taxon>Chlorobiaceae</taxon>
        <taxon>Chlorobium/Pelodictyon group</taxon>
        <taxon>Chlorobium</taxon>
    </lineage>
</organism>
<evidence type="ECO:0000313" key="3">
    <source>
        <dbReference type="EMBL" id="ACD89428.1"/>
    </source>
</evidence>
<dbReference type="OrthoDB" id="595303at2"/>
<feature type="compositionally biased region" description="Polar residues" evidence="1">
    <location>
        <begin position="106"/>
        <end position="118"/>
    </location>
</feature>
<name>B3EFE5_CHLL2</name>
<dbReference type="RefSeq" id="WP_012465309.1">
    <property type="nucleotide sequence ID" value="NC_010803.1"/>
</dbReference>
<feature type="region of interest" description="Disordered" evidence="1">
    <location>
        <begin position="93"/>
        <end position="118"/>
    </location>
</feature>
<keyword evidence="2" id="KW-0812">Transmembrane</keyword>
<dbReference type="EMBL" id="CP001097">
    <property type="protein sequence ID" value="ACD89428.1"/>
    <property type="molecule type" value="Genomic_DNA"/>
</dbReference>
<dbReference type="AlphaFoldDB" id="B3EFE5"/>
<feature type="compositionally biased region" description="Basic and acidic residues" evidence="1">
    <location>
        <begin position="93"/>
        <end position="103"/>
    </location>
</feature>
<keyword evidence="2" id="KW-1133">Transmembrane helix</keyword>
<gene>
    <name evidence="3" type="ordered locus">Clim_0335</name>
</gene>
<dbReference type="STRING" id="290315.Clim_0335"/>
<accession>B3EFE5</accession>
<evidence type="ECO:0000256" key="2">
    <source>
        <dbReference type="SAM" id="Phobius"/>
    </source>
</evidence>
<dbReference type="eggNOG" id="ENOG50336U5">
    <property type="taxonomic scope" value="Bacteria"/>
</dbReference>
<proteinExistence type="predicted"/>
<evidence type="ECO:0000313" key="4">
    <source>
        <dbReference type="Proteomes" id="UP000008841"/>
    </source>
</evidence>
<protein>
    <submittedName>
        <fullName evidence="3">Uncharacterized protein</fullName>
    </submittedName>
</protein>
<sequence>MSWVGLFIFSLAFFFVLLFLLSRFVGYMKKEQNIEIESFRDTLIDKDNPVGLTGEELQKLKQQQAEAQRHLREVIAKIPVVQKDGRFQIDQEEVQRRKEEAAAHRNGSSGAAGNDPQS</sequence>
<dbReference type="Proteomes" id="UP000008841">
    <property type="component" value="Chromosome"/>
</dbReference>
<feature type="transmembrane region" description="Helical" evidence="2">
    <location>
        <begin position="6"/>
        <end position="25"/>
    </location>
</feature>